<name>A0AB39UZ40_9GAMM</name>
<protein>
    <submittedName>
        <fullName evidence="1">VWA domain-containing protein</fullName>
    </submittedName>
</protein>
<gene>
    <name evidence="1" type="ORF">AAIA72_05165</name>
</gene>
<dbReference type="RefSeq" id="WP_369602357.1">
    <property type="nucleotide sequence ID" value="NZ_CP154858.1"/>
</dbReference>
<organism evidence="1">
    <name type="scientific">Thermohahella caldifontis</name>
    <dbReference type="NCBI Taxonomy" id="3142973"/>
    <lineage>
        <taxon>Bacteria</taxon>
        <taxon>Pseudomonadati</taxon>
        <taxon>Pseudomonadota</taxon>
        <taxon>Gammaproteobacteria</taxon>
        <taxon>Oceanospirillales</taxon>
        <taxon>Hahellaceae</taxon>
        <taxon>Thermohahella</taxon>
    </lineage>
</organism>
<dbReference type="Pfam" id="PF05762">
    <property type="entry name" value="VWA_CoxE"/>
    <property type="match status" value="1"/>
</dbReference>
<reference evidence="1" key="1">
    <citation type="submission" date="2024-05" db="EMBL/GenBank/DDBJ databases">
        <title>Genome sequencing of novel strain.</title>
        <authorList>
            <person name="Ganbat D."/>
            <person name="Ganbat S."/>
            <person name="Lee S.-J."/>
        </authorList>
    </citation>
    <scope>NUCLEOTIDE SEQUENCE</scope>
    <source>
        <strain evidence="1">SMD15-11</strain>
    </source>
</reference>
<dbReference type="EMBL" id="CP154858">
    <property type="protein sequence ID" value="XDT73363.1"/>
    <property type="molecule type" value="Genomic_DNA"/>
</dbReference>
<proteinExistence type="predicted"/>
<dbReference type="InterPro" id="IPR008912">
    <property type="entry name" value="Uncharacterised_CoxE"/>
</dbReference>
<dbReference type="PANTHER" id="PTHR39338">
    <property type="entry name" value="BLL5662 PROTEIN-RELATED"/>
    <property type="match status" value="1"/>
</dbReference>
<dbReference type="AlphaFoldDB" id="A0AB39UZ40"/>
<sequence>MLIGFFNALRQARVPVSLRELLDLLDAMRQGLAFGSVDEFYLLARTCLVKDERHFDKFDRAFAAWFKGLETLDDLFAEALPEALPEDWLRAEFERHLTPEEMARIEALGGLEALIEAFKKRLEEQKKRHQGGNRMIGTGGTSPFGANGYNPEGFRIQQGRSRHKKAVKVWEQRQYKDYDDSMTLGIRNIKVALRRLRKFARQGAPEVLDMPDTIRSTANNAGYLDLKMVPERHNAVKVLLFLDVGGSMDPHIRVCEELFSAARSEFKHLEYFYFHNFIYEAVWKNNLRRHSERIPTWEILHKYSSDYKVIFVGDASMAPYEITHPGGSIEHWNEEAGAVWMQRVMDKFRRVAWLNPLPEPYWGEGGSLGLTRQLVNHNMYPMTLEGLESAMKYLAR</sequence>
<accession>A0AB39UZ40</accession>
<evidence type="ECO:0000313" key="1">
    <source>
        <dbReference type="EMBL" id="XDT73363.1"/>
    </source>
</evidence>
<dbReference type="KEGG" id="tcd:AAIA72_05165"/>
<dbReference type="PANTHER" id="PTHR39338:SF7">
    <property type="entry name" value="BLL6692 PROTEIN"/>
    <property type="match status" value="1"/>
</dbReference>